<name>A0A6A6VP11_9PEZI</name>
<dbReference type="GeneID" id="54490791"/>
<dbReference type="Proteomes" id="UP000799437">
    <property type="component" value="Unassembled WGS sequence"/>
</dbReference>
<dbReference type="EMBL" id="ML996668">
    <property type="protein sequence ID" value="KAF2752368.1"/>
    <property type="molecule type" value="Genomic_DNA"/>
</dbReference>
<proteinExistence type="predicted"/>
<dbReference type="AlphaFoldDB" id="A0A6A6VP11"/>
<reference evidence="1" key="1">
    <citation type="journal article" date="2020" name="Stud. Mycol.">
        <title>101 Dothideomycetes genomes: a test case for predicting lifestyles and emergence of pathogens.</title>
        <authorList>
            <person name="Haridas S."/>
            <person name="Albert R."/>
            <person name="Binder M."/>
            <person name="Bloem J."/>
            <person name="Labutti K."/>
            <person name="Salamov A."/>
            <person name="Andreopoulos B."/>
            <person name="Baker S."/>
            <person name="Barry K."/>
            <person name="Bills G."/>
            <person name="Bluhm B."/>
            <person name="Cannon C."/>
            <person name="Castanera R."/>
            <person name="Culley D."/>
            <person name="Daum C."/>
            <person name="Ezra D."/>
            <person name="Gonzalez J."/>
            <person name="Henrissat B."/>
            <person name="Kuo A."/>
            <person name="Liang C."/>
            <person name="Lipzen A."/>
            <person name="Lutzoni F."/>
            <person name="Magnuson J."/>
            <person name="Mondo S."/>
            <person name="Nolan M."/>
            <person name="Ohm R."/>
            <person name="Pangilinan J."/>
            <person name="Park H.-J."/>
            <person name="Ramirez L."/>
            <person name="Alfaro M."/>
            <person name="Sun H."/>
            <person name="Tritt A."/>
            <person name="Yoshinaga Y."/>
            <person name="Zwiers L.-H."/>
            <person name="Turgeon B."/>
            <person name="Goodwin S."/>
            <person name="Spatafora J."/>
            <person name="Crous P."/>
            <person name="Grigoriev I."/>
        </authorList>
    </citation>
    <scope>NUCLEOTIDE SEQUENCE</scope>
    <source>
        <strain evidence="1">CBS 121739</strain>
    </source>
</reference>
<protein>
    <submittedName>
        <fullName evidence="1">Uncharacterized protein</fullName>
    </submittedName>
</protein>
<accession>A0A6A6VP11</accession>
<evidence type="ECO:0000313" key="1">
    <source>
        <dbReference type="EMBL" id="KAF2752368.1"/>
    </source>
</evidence>
<sequence>MSRTRRQGERAWCLEDVGEGRGVLGWMGFLAHAWEEYDGLGRKCFLAGAVWERNARACSCVFPDMGEEDDAREERDTQGHITKNLRENVCVARATCQELRLKSYGRMDHPLGYRQGRNVCSVLSTLPHYGYFWYQEEKWAGPQPAQCIYVCYHYETRTILRATDIERIISEIDSCRERGAGRGKHELGAADPHVSTLAATAENGLEFLGVNPLDLAGYE</sequence>
<keyword evidence="2" id="KW-1185">Reference proteome</keyword>
<dbReference type="RefSeq" id="XP_033594826.1">
    <property type="nucleotide sequence ID" value="XM_033749737.1"/>
</dbReference>
<organism evidence="1 2">
    <name type="scientific">Pseudovirgaria hyperparasitica</name>
    <dbReference type="NCBI Taxonomy" id="470096"/>
    <lineage>
        <taxon>Eukaryota</taxon>
        <taxon>Fungi</taxon>
        <taxon>Dikarya</taxon>
        <taxon>Ascomycota</taxon>
        <taxon>Pezizomycotina</taxon>
        <taxon>Dothideomycetes</taxon>
        <taxon>Dothideomycetes incertae sedis</taxon>
        <taxon>Acrospermales</taxon>
        <taxon>Acrospermaceae</taxon>
        <taxon>Pseudovirgaria</taxon>
    </lineage>
</organism>
<gene>
    <name evidence="1" type="ORF">EJ05DRAFT_542662</name>
</gene>
<evidence type="ECO:0000313" key="2">
    <source>
        <dbReference type="Proteomes" id="UP000799437"/>
    </source>
</evidence>